<dbReference type="SUPFAM" id="SSF69593">
    <property type="entry name" value="Glycerol-3-phosphate (1)-acyltransferase"/>
    <property type="match status" value="1"/>
</dbReference>
<organism evidence="5 7">
    <name type="scientific">Rubrobacter radiotolerans</name>
    <name type="common">Arthrobacter radiotolerans</name>
    <dbReference type="NCBI Taxonomy" id="42256"/>
    <lineage>
        <taxon>Bacteria</taxon>
        <taxon>Bacillati</taxon>
        <taxon>Actinomycetota</taxon>
        <taxon>Rubrobacteria</taxon>
        <taxon>Rubrobacterales</taxon>
        <taxon>Rubrobacteraceae</taxon>
        <taxon>Rubrobacter</taxon>
    </lineage>
</organism>
<accession>A0A023X311</accession>
<dbReference type="RefSeq" id="WP_051589515.1">
    <property type="nucleotide sequence ID" value="NZ_CP007514.1"/>
</dbReference>
<reference evidence="6" key="2">
    <citation type="submission" date="2023-11" db="EMBL/GenBank/DDBJ databases">
        <title>MicrobeMod: A computational toolkit for identifying prokaryotic methylation and restriction-modification with nanopore sequencing.</title>
        <authorList>
            <person name="Crits-Christoph A."/>
            <person name="Kang S.C."/>
            <person name="Lee H."/>
            <person name="Ostrov N."/>
        </authorList>
    </citation>
    <scope>NUCLEOTIDE SEQUENCE</scope>
    <source>
        <strain evidence="6">ATCC 51242</strain>
    </source>
</reference>
<evidence type="ECO:0000313" key="7">
    <source>
        <dbReference type="Proteomes" id="UP000025229"/>
    </source>
</evidence>
<dbReference type="SMART" id="SM00563">
    <property type="entry name" value="PlsC"/>
    <property type="match status" value="1"/>
</dbReference>
<dbReference type="PANTHER" id="PTHR10434">
    <property type="entry name" value="1-ACYL-SN-GLYCEROL-3-PHOSPHATE ACYLTRANSFERASE"/>
    <property type="match status" value="1"/>
</dbReference>
<dbReference type="InterPro" id="IPR002123">
    <property type="entry name" value="Plipid/glycerol_acylTrfase"/>
</dbReference>
<evidence type="ECO:0000313" key="5">
    <source>
        <dbReference type="EMBL" id="AHY46728.1"/>
    </source>
</evidence>
<dbReference type="GO" id="GO:0006654">
    <property type="term" value="P:phosphatidic acid biosynthetic process"/>
    <property type="evidence" value="ECO:0007669"/>
    <property type="project" value="TreeGrafter"/>
</dbReference>
<protein>
    <submittedName>
        <fullName evidence="5">1-acyl-sn-glycerol-3-phosphate acyltransferase</fullName>
    </submittedName>
    <submittedName>
        <fullName evidence="6">Lysophospholipid acyltransferase family protein</fullName>
    </submittedName>
</protein>
<evidence type="ECO:0000259" key="4">
    <source>
        <dbReference type="SMART" id="SM00563"/>
    </source>
</evidence>
<reference evidence="5 7" key="1">
    <citation type="submission" date="2014-03" db="EMBL/GenBank/DDBJ databases">
        <title>Complete genome sequence of the Radio-Resistant Rubrobacter radiotolerans RSPS-4.</title>
        <authorList>
            <person name="Egas C.C."/>
            <person name="Barroso C.C."/>
            <person name="Froufe H.J.C."/>
            <person name="Pacheco J.J."/>
            <person name="Albuquerque L.L."/>
            <person name="da Costa M.M.S."/>
        </authorList>
    </citation>
    <scope>NUCLEOTIDE SEQUENCE [LARGE SCALE GENOMIC DNA]</scope>
    <source>
        <strain evidence="5 7">RSPS-4</strain>
    </source>
</reference>
<dbReference type="Pfam" id="PF01553">
    <property type="entry name" value="Acyltransferase"/>
    <property type="match status" value="1"/>
</dbReference>
<dbReference type="CDD" id="cd07989">
    <property type="entry name" value="LPLAT_AGPAT-like"/>
    <property type="match status" value="1"/>
</dbReference>
<name>A0A023X311_RUBRA</name>
<evidence type="ECO:0000256" key="2">
    <source>
        <dbReference type="ARBA" id="ARBA00023315"/>
    </source>
</evidence>
<keyword evidence="1 5" id="KW-0808">Transferase</keyword>
<dbReference type="EMBL" id="CP007514">
    <property type="protein sequence ID" value="AHY46728.1"/>
    <property type="molecule type" value="Genomic_DNA"/>
</dbReference>
<dbReference type="KEGG" id="rrd:RradSPS_1445"/>
<dbReference type="eggNOG" id="COG0204">
    <property type="taxonomic scope" value="Bacteria"/>
</dbReference>
<dbReference type="EMBL" id="JAWXXX010000001">
    <property type="protein sequence ID" value="MDX5894135.1"/>
    <property type="molecule type" value="Genomic_DNA"/>
</dbReference>
<proteinExistence type="predicted"/>
<keyword evidence="7" id="KW-1185">Reference proteome</keyword>
<feature type="domain" description="Phospholipid/glycerol acyltransferase" evidence="4">
    <location>
        <begin position="44"/>
        <end position="162"/>
    </location>
</feature>
<dbReference type="GO" id="GO:0003841">
    <property type="term" value="F:1-acylglycerol-3-phosphate O-acyltransferase activity"/>
    <property type="evidence" value="ECO:0007669"/>
    <property type="project" value="TreeGrafter"/>
</dbReference>
<feature type="region of interest" description="Disordered" evidence="3">
    <location>
        <begin position="208"/>
        <end position="228"/>
    </location>
</feature>
<dbReference type="AlphaFoldDB" id="A0A023X311"/>
<dbReference type="STRING" id="42256.RradSPS_1445"/>
<keyword evidence="2 5" id="KW-0012">Acyltransferase</keyword>
<dbReference type="HOGENOM" id="CLU_027938_4_5_11"/>
<dbReference type="PANTHER" id="PTHR10434:SF11">
    <property type="entry name" value="1-ACYL-SN-GLYCEROL-3-PHOSPHATE ACYLTRANSFERASE"/>
    <property type="match status" value="1"/>
</dbReference>
<dbReference type="Proteomes" id="UP001281130">
    <property type="component" value="Unassembled WGS sequence"/>
</dbReference>
<sequence>MATLDRSGMSARYGLFRRVITAAFAVLVGFRVNGEENVPRTGAVVVAANHWRFFDPVFVCLAVPRRVQWMAKKELFLKPLVPVFGLLGAFPVDREGGGRAAIRTALLHLKEGWAIGIFPEGTRRKKPEERRAKTDESEAKSGAVMLAGRSGAPILPVFIGPFPTLRERLAGKRLEAYVGEPIYVGPDTKGREAYRRAANEMVAAIYALPSGSTNGPAHDPADARKKGR</sequence>
<evidence type="ECO:0000256" key="3">
    <source>
        <dbReference type="SAM" id="MobiDB-lite"/>
    </source>
</evidence>
<evidence type="ECO:0000313" key="6">
    <source>
        <dbReference type="EMBL" id="MDX5894135.1"/>
    </source>
</evidence>
<dbReference type="Proteomes" id="UP000025229">
    <property type="component" value="Chromosome"/>
</dbReference>
<gene>
    <name evidence="5" type="ORF">RradSPS_1445</name>
    <name evidence="6" type="ORF">SIL72_08840</name>
</gene>
<feature type="compositionally biased region" description="Basic and acidic residues" evidence="3">
    <location>
        <begin position="219"/>
        <end position="228"/>
    </location>
</feature>
<evidence type="ECO:0000256" key="1">
    <source>
        <dbReference type="ARBA" id="ARBA00022679"/>
    </source>
</evidence>
<dbReference type="OrthoDB" id="9808424at2"/>